<accession>A0A0D7V002</accession>
<organism evidence="1 4">
    <name type="scientific">Vreelandella aquamarina</name>
    <dbReference type="NCBI Taxonomy" id="77097"/>
    <lineage>
        <taxon>Bacteria</taxon>
        <taxon>Pseudomonadati</taxon>
        <taxon>Pseudomonadota</taxon>
        <taxon>Gammaproteobacteria</taxon>
        <taxon>Oceanospirillales</taxon>
        <taxon>Halomonadaceae</taxon>
        <taxon>Vreelandella</taxon>
    </lineage>
</organism>
<evidence type="ECO:0008006" key="5">
    <source>
        <dbReference type="Google" id="ProtNLM"/>
    </source>
</evidence>
<keyword evidence="3" id="KW-1185">Reference proteome</keyword>
<dbReference type="InterPro" id="IPR007460">
    <property type="entry name" value="BrnT_toxin"/>
</dbReference>
<evidence type="ECO:0000313" key="3">
    <source>
        <dbReference type="Proteomes" id="UP000501053"/>
    </source>
</evidence>
<evidence type="ECO:0000313" key="1">
    <source>
        <dbReference type="EMBL" id="BCA91873.1"/>
    </source>
</evidence>
<dbReference type="EMBL" id="AP022869">
    <property type="protein sequence ID" value="BCB70201.1"/>
    <property type="molecule type" value="Genomic_DNA"/>
</dbReference>
<evidence type="ECO:0000313" key="2">
    <source>
        <dbReference type="EMBL" id="BCB70201.1"/>
    </source>
</evidence>
<dbReference type="RefSeq" id="WP_044629137.1">
    <property type="nucleotide sequence ID" value="NZ_AP022821.1"/>
</dbReference>
<dbReference type="Proteomes" id="UP000501053">
    <property type="component" value="Chromosome"/>
</dbReference>
<dbReference type="Pfam" id="PF04365">
    <property type="entry name" value="BrnT_toxin"/>
    <property type="match status" value="1"/>
</dbReference>
<protein>
    <recommendedName>
        <fullName evidence="5">BrnT family toxin</fullName>
    </recommendedName>
</protein>
<dbReference type="OrthoDB" id="9802417at2"/>
<dbReference type="AlphaFoldDB" id="A0A0D7V002"/>
<dbReference type="EMBL" id="AP022821">
    <property type="protein sequence ID" value="BCA91873.1"/>
    <property type="molecule type" value="Genomic_DNA"/>
</dbReference>
<proteinExistence type="predicted"/>
<evidence type="ECO:0000313" key="4">
    <source>
        <dbReference type="Proteomes" id="UP000503197"/>
    </source>
</evidence>
<reference evidence="2 3" key="2">
    <citation type="submission" date="2020-03" db="EMBL/GenBank/DDBJ databases">
        <title>Complete Genome Sequence of Halomonas meridiana strain Eplume2, isolated from hydrothermal-plume in the north east Pacific Ocean.</title>
        <authorList>
            <person name="Kurihara Y."/>
            <person name="Kawai S."/>
            <person name="Sakai A."/>
            <person name="Galipon J."/>
            <person name="Arakawa K."/>
        </authorList>
    </citation>
    <scope>NUCLEOTIDE SEQUENCE [LARGE SCALE GENOMIC DNA]</scope>
    <source>
        <strain evidence="2 3">Eplume2</strain>
    </source>
</reference>
<dbReference type="Gene3D" id="3.10.450.530">
    <property type="entry name" value="Ribonuclease toxin, BrnT, of type II toxin-antitoxin system"/>
    <property type="match status" value="1"/>
</dbReference>
<dbReference type="InterPro" id="IPR038573">
    <property type="entry name" value="BrnT_sf"/>
</dbReference>
<dbReference type="Proteomes" id="UP000503197">
    <property type="component" value="Chromosome"/>
</dbReference>
<reference evidence="1 4" key="1">
    <citation type="submission" date="2020-02" db="EMBL/GenBank/DDBJ databases">
        <title>Complete Genome Sequence of Halomonas meridiana strain BAA-801, Isolated from Deep Sea Thermal Vent.</title>
        <authorList>
            <person name="Takahashi Y."/>
            <person name="Takahashi H."/>
            <person name="Galipon J."/>
            <person name="Arakawa K."/>
        </authorList>
    </citation>
    <scope>NUCLEOTIDE SEQUENCE [LARGE SCALE GENOMIC DNA]</scope>
    <source>
        <strain evidence="1 4">Slthf1</strain>
    </source>
</reference>
<name>A0A0D7V002_9GAMM</name>
<gene>
    <name evidence="2" type="ORF">HMEPL2_05520</name>
    <name evidence="1" type="ORF">HMSLTHF_16480</name>
</gene>
<sequence>MIIDFDPNKSARNEEERGLPFTAVERFDWDGALFHEDDRYDYPEQRFIGLGKIGQRVHVVCFTPIEGGIRVISLRKANTREVRRYENAAHE</sequence>